<name>A0A0E9VFY5_ANGAN</name>
<accession>A0A0E9VFY5</accession>
<organism evidence="1">
    <name type="scientific">Anguilla anguilla</name>
    <name type="common">European freshwater eel</name>
    <name type="synonym">Muraena anguilla</name>
    <dbReference type="NCBI Taxonomy" id="7936"/>
    <lineage>
        <taxon>Eukaryota</taxon>
        <taxon>Metazoa</taxon>
        <taxon>Chordata</taxon>
        <taxon>Craniata</taxon>
        <taxon>Vertebrata</taxon>
        <taxon>Euteleostomi</taxon>
        <taxon>Actinopterygii</taxon>
        <taxon>Neopterygii</taxon>
        <taxon>Teleostei</taxon>
        <taxon>Anguilliformes</taxon>
        <taxon>Anguillidae</taxon>
        <taxon>Anguilla</taxon>
    </lineage>
</organism>
<proteinExistence type="predicted"/>
<reference evidence="1" key="2">
    <citation type="journal article" date="2015" name="Fish Shellfish Immunol.">
        <title>Early steps in the European eel (Anguilla anguilla)-Vibrio vulnificus interaction in the gills: Role of the RtxA13 toxin.</title>
        <authorList>
            <person name="Callol A."/>
            <person name="Pajuelo D."/>
            <person name="Ebbesson L."/>
            <person name="Teles M."/>
            <person name="MacKenzie S."/>
            <person name="Amaro C."/>
        </authorList>
    </citation>
    <scope>NUCLEOTIDE SEQUENCE</scope>
</reference>
<protein>
    <submittedName>
        <fullName evidence="1">Uncharacterized protein</fullName>
    </submittedName>
</protein>
<sequence>MTNEILCNNRMY</sequence>
<reference evidence="1" key="1">
    <citation type="submission" date="2014-11" db="EMBL/GenBank/DDBJ databases">
        <authorList>
            <person name="Amaro Gonzalez C."/>
        </authorList>
    </citation>
    <scope>NUCLEOTIDE SEQUENCE</scope>
</reference>
<evidence type="ECO:0000313" key="1">
    <source>
        <dbReference type="EMBL" id="JAH76335.1"/>
    </source>
</evidence>
<dbReference type="EMBL" id="GBXM01032242">
    <property type="protein sequence ID" value="JAH76335.1"/>
    <property type="molecule type" value="Transcribed_RNA"/>
</dbReference>